<dbReference type="PANTHER" id="PTHR35565">
    <property type="entry name" value="CYTOPLASMIC PROTEIN-RELATED"/>
    <property type="match status" value="1"/>
</dbReference>
<protein>
    <submittedName>
        <fullName evidence="2">Type VI secretion system contractile sheath large subunit</fullName>
    </submittedName>
</protein>
<dbReference type="PANTHER" id="PTHR35565:SF1">
    <property type="entry name" value="TYPE VI SECRETION SYSTEM CONTRACTILE SHEATH LARGE SUBUNIT"/>
    <property type="match status" value="1"/>
</dbReference>
<reference evidence="2" key="1">
    <citation type="submission" date="2022-11" db="EMBL/GenBank/DDBJ databases">
        <title>Chitin-degrading and fungicidal potential of chitinolytic bacterial strains from marine environment of the Pacific Ocean regions.</title>
        <authorList>
            <person name="Pentekhina I."/>
            <person name="Nedashkovskaya O."/>
            <person name="Seitkalieva A."/>
            <person name="Podvolotskaya A."/>
            <person name="Tekutyeva L."/>
            <person name="Balabanova L."/>
        </authorList>
    </citation>
    <scope>NUCLEOTIDE SEQUENCE</scope>
    <source>
        <strain evidence="2">KMM 6838</strain>
    </source>
</reference>
<evidence type="ECO:0000259" key="1">
    <source>
        <dbReference type="Pfam" id="PF05943"/>
    </source>
</evidence>
<name>A0AB35HT34_MICTH</name>
<organism evidence="2 3">
    <name type="scientific">Microbulbifer thermotolerans</name>
    <dbReference type="NCBI Taxonomy" id="252514"/>
    <lineage>
        <taxon>Bacteria</taxon>
        <taxon>Pseudomonadati</taxon>
        <taxon>Pseudomonadota</taxon>
        <taxon>Gammaproteobacteria</taxon>
        <taxon>Cellvibrionales</taxon>
        <taxon>Microbulbiferaceae</taxon>
        <taxon>Microbulbifer</taxon>
    </lineage>
</organism>
<evidence type="ECO:0000313" key="2">
    <source>
        <dbReference type="EMBL" id="MCX2800260.1"/>
    </source>
</evidence>
<sequence>MNRTTINSGEIVFGDGRAKGIRGSGDELLKVVILGDFSGRASRRQCDPETLAQREAHRLDKDSFESLFERLSVRLQLPTMEQPLSLLEFDDLHPDYLYSRLPLFRRFIDLERRLLNPREFESAAAELRQWQPQLQVPEPQEKTQSFWDALLSGAERRNAEGESGTLQVDRLIKEIVAPYVQAKPDQRQESYLQALREAVSGAMRNIMHHSDFRQLEASWRSLHLLLRRIDGHPGLSLHLIDVSKEELLADFAKAENDLEKSQIFKCLVERETAAGSRPYNLIVGDFYIADDERDLHMLIDLATIAEAAGSALLLGGDIRLAGCPGLAGASDPDDWQYPLSQTFLQNWQAIREYSASAHVALAGPRFMLRLPYGADSATTECFDFEELTAGHGHNYYLWGNSVYLLVLAICQQFSQSGKLASPRPAVFDNLPLHVRRLPQGQWLTPCAEALLSDRAAARFETAGISTLRSVQGRDQILLPKVQSLSGGELRGPWCR</sequence>
<accession>A0AB35HT34</accession>
<evidence type="ECO:0000313" key="3">
    <source>
        <dbReference type="Proteomes" id="UP001209730"/>
    </source>
</evidence>
<dbReference type="Pfam" id="PF05943">
    <property type="entry name" value="VipB"/>
    <property type="match status" value="1"/>
</dbReference>
<dbReference type="InterPro" id="IPR010269">
    <property type="entry name" value="T6SS_TssC-like"/>
</dbReference>
<comment type="caution">
    <text evidence="2">The sequence shown here is derived from an EMBL/GenBank/DDBJ whole genome shotgun (WGS) entry which is preliminary data.</text>
</comment>
<gene>
    <name evidence="2" type="ORF">OQJ68_00500</name>
</gene>
<dbReference type="EMBL" id="JAPHQB010000001">
    <property type="protein sequence ID" value="MCX2800260.1"/>
    <property type="molecule type" value="Genomic_DNA"/>
</dbReference>
<dbReference type="RefSeq" id="WP_266065557.1">
    <property type="nucleotide sequence ID" value="NZ_JAPHQB010000001.1"/>
</dbReference>
<dbReference type="AlphaFoldDB" id="A0AB35HT34"/>
<dbReference type="InterPro" id="IPR044031">
    <property type="entry name" value="TssC1_N"/>
</dbReference>
<proteinExistence type="predicted"/>
<dbReference type="Proteomes" id="UP001209730">
    <property type="component" value="Unassembled WGS sequence"/>
</dbReference>
<feature type="domain" description="TssC1 N-terminal" evidence="1">
    <location>
        <begin position="192"/>
        <end position="484"/>
    </location>
</feature>